<dbReference type="OrthoDB" id="2264459at2759"/>
<dbReference type="AlphaFoldDB" id="A0A8H7VUI7"/>
<evidence type="ECO:0000313" key="1">
    <source>
        <dbReference type="EMBL" id="KAG2227589.1"/>
    </source>
</evidence>
<keyword evidence="2" id="KW-1185">Reference proteome</keyword>
<proteinExistence type="predicted"/>
<name>A0A8H7VUI7_9FUNG</name>
<dbReference type="Proteomes" id="UP000646827">
    <property type="component" value="Unassembled WGS sequence"/>
</dbReference>
<evidence type="ECO:0000313" key="2">
    <source>
        <dbReference type="Proteomes" id="UP000646827"/>
    </source>
</evidence>
<gene>
    <name evidence="1" type="ORF">INT45_002274</name>
</gene>
<dbReference type="EMBL" id="JAEPRB010000006">
    <property type="protein sequence ID" value="KAG2227589.1"/>
    <property type="molecule type" value="Genomic_DNA"/>
</dbReference>
<protein>
    <submittedName>
        <fullName evidence="1">Uncharacterized protein</fullName>
    </submittedName>
</protein>
<sequence length="88" mass="10180">MDACLQEIFEKQVELFRLTPLKNLHRQLSDGLLDGHLKFAKDLYDDIAELLREFDPDTEIIQPLKESINNLVKQVGDLDYILIGILIN</sequence>
<reference evidence="1 2" key="1">
    <citation type="submission" date="2020-12" db="EMBL/GenBank/DDBJ databases">
        <title>Metabolic potential, ecology and presence of endohyphal bacteria is reflected in genomic diversity of Mucoromycotina.</title>
        <authorList>
            <person name="Muszewska A."/>
            <person name="Okrasinska A."/>
            <person name="Steczkiewicz K."/>
            <person name="Drgas O."/>
            <person name="Orlowska M."/>
            <person name="Perlinska-Lenart U."/>
            <person name="Aleksandrzak-Piekarczyk T."/>
            <person name="Szatraj K."/>
            <person name="Zielenkiewicz U."/>
            <person name="Pilsyk S."/>
            <person name="Malc E."/>
            <person name="Mieczkowski P."/>
            <person name="Kruszewska J.S."/>
            <person name="Biernat P."/>
            <person name="Pawlowska J."/>
        </authorList>
    </citation>
    <scope>NUCLEOTIDE SEQUENCE [LARGE SCALE GENOMIC DNA]</scope>
    <source>
        <strain evidence="1 2">CBS 142.35</strain>
    </source>
</reference>
<comment type="caution">
    <text evidence="1">The sequence shown here is derived from an EMBL/GenBank/DDBJ whole genome shotgun (WGS) entry which is preliminary data.</text>
</comment>
<accession>A0A8H7VUI7</accession>
<organism evidence="1 2">
    <name type="scientific">Circinella minor</name>
    <dbReference type="NCBI Taxonomy" id="1195481"/>
    <lineage>
        <taxon>Eukaryota</taxon>
        <taxon>Fungi</taxon>
        <taxon>Fungi incertae sedis</taxon>
        <taxon>Mucoromycota</taxon>
        <taxon>Mucoromycotina</taxon>
        <taxon>Mucoromycetes</taxon>
        <taxon>Mucorales</taxon>
        <taxon>Lichtheimiaceae</taxon>
        <taxon>Circinella</taxon>
    </lineage>
</organism>